<dbReference type="RefSeq" id="WP_061948685.1">
    <property type="nucleotide sequence ID" value="NZ_LTAO01000012.1"/>
</dbReference>
<comment type="caution">
    <text evidence="2">The sequence shown here is derived from an EMBL/GenBank/DDBJ whole genome shotgun (WGS) entry which is preliminary data.</text>
</comment>
<keyword evidence="3" id="KW-1185">Reference proteome</keyword>
<feature type="coiled-coil region" evidence="1">
    <location>
        <begin position="28"/>
        <end position="55"/>
    </location>
</feature>
<evidence type="ECO:0000313" key="2">
    <source>
        <dbReference type="EMBL" id="KYG32428.1"/>
    </source>
</evidence>
<evidence type="ECO:0000256" key="1">
    <source>
        <dbReference type="SAM" id="Coils"/>
    </source>
</evidence>
<dbReference type="STRING" id="519424.AZF04_06625"/>
<sequence>MSHSSSTRSSQDVNIQYKQKILHYRSELKKLTSTIEKKDKILQEQKDTITFLKEKLSEAPQEHLIESFHSQTSTELSISSFFSYSIMIPKDDDQISVKGHFIIKNKGTLPLHEPLICLVVNQPQAIHLSGKINHPKQRKLNDYLVDNEELYQSWDFVENHSLKEARKSGKYWLKPTNFPVLKANDVLSFSDFELEIRRQKEGVTFSIDGFIYGQEIPDGLSADNQIIGNLF</sequence>
<dbReference type="OrthoDB" id="2679997at2"/>
<evidence type="ECO:0000313" key="3">
    <source>
        <dbReference type="Proteomes" id="UP000075806"/>
    </source>
</evidence>
<organism evidence="2 3">
    <name type="scientific">Alkalihalobacillus trypoxylicola</name>
    <dbReference type="NCBI Taxonomy" id="519424"/>
    <lineage>
        <taxon>Bacteria</taxon>
        <taxon>Bacillati</taxon>
        <taxon>Bacillota</taxon>
        <taxon>Bacilli</taxon>
        <taxon>Bacillales</taxon>
        <taxon>Bacillaceae</taxon>
        <taxon>Alkalihalobacillus</taxon>
    </lineage>
</organism>
<dbReference type="EMBL" id="LTAO01000012">
    <property type="protein sequence ID" value="KYG32428.1"/>
    <property type="molecule type" value="Genomic_DNA"/>
</dbReference>
<proteinExistence type="predicted"/>
<reference evidence="2" key="1">
    <citation type="submission" date="2016-02" db="EMBL/GenBank/DDBJ databases">
        <title>Genome sequence of Bacillus trypoxylicola KCTC 13244(T).</title>
        <authorList>
            <person name="Jeong H."/>
            <person name="Park S.-H."/>
            <person name="Choi S.-K."/>
        </authorList>
    </citation>
    <scope>NUCLEOTIDE SEQUENCE [LARGE SCALE GENOMIC DNA]</scope>
    <source>
        <strain evidence="2">KCTC 13244</strain>
    </source>
</reference>
<name>A0A161Q7D4_9BACI</name>
<accession>A0A161Q7D4</accession>
<gene>
    <name evidence="2" type="ORF">AZF04_06625</name>
</gene>
<protein>
    <submittedName>
        <fullName evidence="2">Uncharacterized protein</fullName>
    </submittedName>
</protein>
<dbReference type="AlphaFoldDB" id="A0A161Q7D4"/>
<keyword evidence="1" id="KW-0175">Coiled coil</keyword>
<dbReference type="Proteomes" id="UP000075806">
    <property type="component" value="Unassembled WGS sequence"/>
</dbReference>